<dbReference type="HOGENOM" id="CLU_2417882_0_0_1"/>
<dbReference type="EMBL" id="JH598146">
    <property type="status" value="NOT_ANNOTATED_CDS"/>
    <property type="molecule type" value="Genomic_DNA"/>
</dbReference>
<reference evidence="2" key="2">
    <citation type="submission" date="2015-06" db="UniProtKB">
        <authorList>
            <consortium name="EnsemblProtists"/>
        </authorList>
    </citation>
    <scope>IDENTIFICATION</scope>
    <source>
        <strain evidence="2">Emoy2</strain>
    </source>
</reference>
<dbReference type="InParanoid" id="M4BD29"/>
<name>M4BD29_HYAAE</name>
<evidence type="ECO:0000313" key="2">
    <source>
        <dbReference type="EnsemblProtists" id="HpaP804196"/>
    </source>
</evidence>
<organism evidence="2 3">
    <name type="scientific">Hyaloperonospora arabidopsidis (strain Emoy2)</name>
    <name type="common">Downy mildew agent</name>
    <name type="synonym">Peronospora arabidopsidis</name>
    <dbReference type="NCBI Taxonomy" id="559515"/>
    <lineage>
        <taxon>Eukaryota</taxon>
        <taxon>Sar</taxon>
        <taxon>Stramenopiles</taxon>
        <taxon>Oomycota</taxon>
        <taxon>Peronosporomycetes</taxon>
        <taxon>Peronosporales</taxon>
        <taxon>Peronosporaceae</taxon>
        <taxon>Hyaloperonospora</taxon>
    </lineage>
</organism>
<accession>M4BD29</accession>
<dbReference type="Proteomes" id="UP000011713">
    <property type="component" value="Unassembled WGS sequence"/>
</dbReference>
<dbReference type="VEuPathDB" id="FungiDB:HpaG804196"/>
<dbReference type="AlphaFoldDB" id="M4BD29"/>
<protein>
    <submittedName>
        <fullName evidence="2">Uncharacterized protein</fullName>
    </submittedName>
</protein>
<sequence>MTDPNNIIQEQLGEFQEMSNDLRKNADAIKVTSGEENNKEDYTVALELSIGKHCTIEPRHRFAQSFGKGDSHHSLDLPEATSPTPRNDVCSA</sequence>
<keyword evidence="3" id="KW-1185">Reference proteome</keyword>
<evidence type="ECO:0000256" key="1">
    <source>
        <dbReference type="SAM" id="MobiDB-lite"/>
    </source>
</evidence>
<proteinExistence type="predicted"/>
<feature type="region of interest" description="Disordered" evidence="1">
    <location>
        <begin position="64"/>
        <end position="92"/>
    </location>
</feature>
<reference evidence="3" key="1">
    <citation type="journal article" date="2010" name="Science">
        <title>Signatures of adaptation to obligate biotrophy in the Hyaloperonospora arabidopsidis genome.</title>
        <authorList>
            <person name="Baxter L."/>
            <person name="Tripathy S."/>
            <person name="Ishaque N."/>
            <person name="Boot N."/>
            <person name="Cabral A."/>
            <person name="Kemen E."/>
            <person name="Thines M."/>
            <person name="Ah-Fong A."/>
            <person name="Anderson R."/>
            <person name="Badejoko W."/>
            <person name="Bittner-Eddy P."/>
            <person name="Boore J.L."/>
            <person name="Chibucos M.C."/>
            <person name="Coates M."/>
            <person name="Dehal P."/>
            <person name="Delehaunty K."/>
            <person name="Dong S."/>
            <person name="Downton P."/>
            <person name="Dumas B."/>
            <person name="Fabro G."/>
            <person name="Fronick C."/>
            <person name="Fuerstenberg S.I."/>
            <person name="Fulton L."/>
            <person name="Gaulin E."/>
            <person name="Govers F."/>
            <person name="Hughes L."/>
            <person name="Humphray S."/>
            <person name="Jiang R.H."/>
            <person name="Judelson H."/>
            <person name="Kamoun S."/>
            <person name="Kyung K."/>
            <person name="Meijer H."/>
            <person name="Minx P."/>
            <person name="Morris P."/>
            <person name="Nelson J."/>
            <person name="Phuntumart V."/>
            <person name="Qutob D."/>
            <person name="Rehmany A."/>
            <person name="Rougon-Cardoso A."/>
            <person name="Ryden P."/>
            <person name="Torto-Alalibo T."/>
            <person name="Studholme D."/>
            <person name="Wang Y."/>
            <person name="Win J."/>
            <person name="Wood J."/>
            <person name="Clifton S.W."/>
            <person name="Rogers J."/>
            <person name="Van den Ackerveken G."/>
            <person name="Jones J.D."/>
            <person name="McDowell J.M."/>
            <person name="Beynon J."/>
            <person name="Tyler B.M."/>
        </authorList>
    </citation>
    <scope>NUCLEOTIDE SEQUENCE [LARGE SCALE GENOMIC DNA]</scope>
    <source>
        <strain evidence="3">Emoy2</strain>
    </source>
</reference>
<evidence type="ECO:0000313" key="3">
    <source>
        <dbReference type="Proteomes" id="UP000011713"/>
    </source>
</evidence>
<dbReference type="EnsemblProtists" id="HpaT804196">
    <property type="protein sequence ID" value="HpaP804196"/>
    <property type="gene ID" value="HpaG804196"/>
</dbReference>